<accession>A0A2J8F0T9</accession>
<dbReference type="SUPFAM" id="SSF57016">
    <property type="entry name" value="Plant lectins/antimicrobial peptides"/>
    <property type="match status" value="1"/>
</dbReference>
<dbReference type="EMBL" id="MPSH01000027">
    <property type="protein sequence ID" value="PNH29399.1"/>
    <property type="molecule type" value="Genomic_DNA"/>
</dbReference>
<protein>
    <recommendedName>
        <fullName evidence="16">Chitin binding protein</fullName>
    </recommendedName>
</protein>
<dbReference type="Pfam" id="PF01522">
    <property type="entry name" value="Polysacc_deac_1"/>
    <property type="match status" value="1"/>
</dbReference>
<feature type="disulfide bond" evidence="8">
    <location>
        <begin position="82"/>
        <end position="94"/>
    </location>
</feature>
<dbReference type="SUPFAM" id="SSF88713">
    <property type="entry name" value="Glycoside hydrolase/deacetylase"/>
    <property type="match status" value="1"/>
</dbReference>
<evidence type="ECO:0000313" key="15">
    <source>
        <dbReference type="Proteomes" id="UP000288725"/>
    </source>
</evidence>
<evidence type="ECO:0000256" key="1">
    <source>
        <dbReference type="ARBA" id="ARBA00001941"/>
    </source>
</evidence>
<dbReference type="GO" id="GO:0008061">
    <property type="term" value="F:chitin binding"/>
    <property type="evidence" value="ECO:0007669"/>
    <property type="project" value="UniProtKB-UniRule"/>
</dbReference>
<evidence type="ECO:0000256" key="4">
    <source>
        <dbReference type="ARBA" id="ARBA00022729"/>
    </source>
</evidence>
<dbReference type="EMBL" id="RSDZ01000016">
    <property type="protein sequence ID" value="RXG49247.1"/>
    <property type="molecule type" value="Genomic_DNA"/>
</dbReference>
<dbReference type="Proteomes" id="UP000288725">
    <property type="component" value="Chromosome 7"/>
</dbReference>
<evidence type="ECO:0000259" key="11">
    <source>
        <dbReference type="PROSITE" id="PS51677"/>
    </source>
</evidence>
<evidence type="ECO:0000256" key="8">
    <source>
        <dbReference type="PROSITE-ProRule" id="PRU00261"/>
    </source>
</evidence>
<feature type="signal peptide" evidence="9">
    <location>
        <begin position="1"/>
        <end position="19"/>
    </location>
</feature>
<dbReference type="PROSITE" id="PS50941">
    <property type="entry name" value="CHIT_BIND_I_2"/>
    <property type="match status" value="1"/>
</dbReference>
<dbReference type="PROSITE" id="PS00026">
    <property type="entry name" value="CHIT_BIND_I_1"/>
    <property type="match status" value="1"/>
</dbReference>
<feature type="domain" description="Chitin-binding type-1" evidence="10">
    <location>
        <begin position="71"/>
        <end position="116"/>
    </location>
</feature>
<dbReference type="PANTHER" id="PTHR46471">
    <property type="entry name" value="CHITIN DEACETYLASE"/>
    <property type="match status" value="1"/>
</dbReference>
<evidence type="ECO:0000256" key="3">
    <source>
        <dbReference type="ARBA" id="ARBA00022723"/>
    </source>
</evidence>
<comment type="cofactor">
    <cofactor evidence="1">
        <name>Co(2+)</name>
        <dbReference type="ChEBI" id="CHEBI:48828"/>
    </cofactor>
</comment>
<dbReference type="CDD" id="cd00035">
    <property type="entry name" value="ChtBD1"/>
    <property type="match status" value="1"/>
</dbReference>
<dbReference type="GO" id="GO:0046872">
    <property type="term" value="F:metal ion binding"/>
    <property type="evidence" value="ECO:0007669"/>
    <property type="project" value="UniProtKB-KW"/>
</dbReference>
<feature type="domain" description="NodB homology" evidence="11">
    <location>
        <begin position="149"/>
        <end position="344"/>
    </location>
</feature>
<evidence type="ECO:0000256" key="9">
    <source>
        <dbReference type="SAM" id="SignalP"/>
    </source>
</evidence>
<evidence type="ECO:0000313" key="14">
    <source>
        <dbReference type="Proteomes" id="UP000236305"/>
    </source>
</evidence>
<keyword evidence="6" id="KW-0119">Carbohydrate metabolism</keyword>
<dbReference type="CDD" id="cd10951">
    <property type="entry name" value="CE4_ClCDA_like"/>
    <property type="match status" value="1"/>
</dbReference>
<dbReference type="AlphaFoldDB" id="A0A2J8F0T9"/>
<dbReference type="Proteomes" id="UP000236305">
    <property type="component" value="Unassembled WGS sequence"/>
</dbReference>
<dbReference type="Gene3D" id="3.20.20.370">
    <property type="entry name" value="Glycoside hydrolase/deacetylase"/>
    <property type="match status" value="1"/>
</dbReference>
<dbReference type="GO" id="GO:0005975">
    <property type="term" value="P:carbohydrate metabolic process"/>
    <property type="evidence" value="ECO:0007669"/>
    <property type="project" value="InterPro"/>
</dbReference>
<evidence type="ECO:0000313" key="12">
    <source>
        <dbReference type="EMBL" id="PNH29399.1"/>
    </source>
</evidence>
<dbReference type="Gene3D" id="3.30.60.10">
    <property type="entry name" value="Endochitinase-like"/>
    <property type="match status" value="1"/>
</dbReference>
<keyword evidence="8" id="KW-1015">Disulfide bond</keyword>
<dbReference type="InterPro" id="IPR001002">
    <property type="entry name" value="Chitin-bd_1"/>
</dbReference>
<evidence type="ECO:0000256" key="2">
    <source>
        <dbReference type="ARBA" id="ARBA00022669"/>
    </source>
</evidence>
<comment type="caution">
    <text evidence="12">The sequence shown here is derived from an EMBL/GenBank/DDBJ whole genome shotgun (WGS) entry which is preliminary data.</text>
</comment>
<reference evidence="13 15" key="2">
    <citation type="submission" date="2018-12" db="EMBL/GenBank/DDBJ databases">
        <title>Genome of Verticillium dahliae isolate Getta Getta.</title>
        <authorList>
            <person name="Gardiner D.M."/>
        </authorList>
    </citation>
    <scope>NUCLEOTIDE SEQUENCE [LARGE SCALE GENOMIC DNA]</scope>
    <source>
        <strain evidence="13 15">Getta Getta</strain>
    </source>
</reference>
<dbReference type="InterPro" id="IPR002509">
    <property type="entry name" value="NODB_dom"/>
</dbReference>
<feature type="disulfide bond" evidence="8">
    <location>
        <begin position="87"/>
        <end position="101"/>
    </location>
</feature>
<sequence length="487" mass="54268">MRGDKVVLALASLAGPVAGQALDTVLTEGRDTLQTARFGRRQAKDRRLATVKSHANVNETETTVTLEKRLGARCGIDFGTSCEAGMCCSSAGWCGQGYLYCSAPSCQIEYGPACDANIRPSGPETKNVPRPKVGSVPYGTSVRRCTRPGDIALTYDDGPYIYTDDLLDKLKAYNAKATFYVTGNNLGKGKINDPNTAWPGLLRRMIAEGHQIASHTWSHQRLTTLTESKFRNQMNYLEIALADLFGYFPTYMRPPYSACDGACETLLNELGYHITYFDLDTEGYLRSSPSAIQGSKDIWDAAVEDANPATAKFLHIEHDPVQQSVYNLTDYMLASLQRNGFRAVTVGECLGDPKANWYRTVGTPNPPATTRTTSVAQPTGTLPATTNGRCGFIRALRVGMPDRLRDVFSLEPGRGDDYHHAIRANNYRSPSVHEWSLWPEPWQCHLCEGAAWCNMLFESWMVRLHWRSLWDRMPGWLWNLRMKLPSL</sequence>
<evidence type="ECO:0000256" key="7">
    <source>
        <dbReference type="ARBA" id="ARBA00023285"/>
    </source>
</evidence>
<evidence type="ECO:0000259" key="10">
    <source>
        <dbReference type="PROSITE" id="PS50941"/>
    </source>
</evidence>
<dbReference type="InterPro" id="IPR018371">
    <property type="entry name" value="Chitin-binding_1_CS"/>
</dbReference>
<keyword evidence="5" id="KW-0378">Hydrolase</keyword>
<keyword evidence="2 8" id="KW-0147">Chitin-binding</keyword>
<keyword evidence="7" id="KW-0170">Cobalt</keyword>
<dbReference type="InterPro" id="IPR011330">
    <property type="entry name" value="Glyco_hydro/deAcase_b/a-brl"/>
</dbReference>
<dbReference type="GO" id="GO:0016810">
    <property type="term" value="F:hydrolase activity, acting on carbon-nitrogen (but not peptide) bonds"/>
    <property type="evidence" value="ECO:0007669"/>
    <property type="project" value="InterPro"/>
</dbReference>
<dbReference type="PROSITE" id="PS51677">
    <property type="entry name" value="NODB"/>
    <property type="match status" value="1"/>
</dbReference>
<reference evidence="12 14" key="1">
    <citation type="submission" date="2017-12" db="EMBL/GenBank/DDBJ databases">
        <title>Comparative genomics yields insights into virulence evolution of Verticillium dahliae.</title>
        <authorList>
            <person name="Fan R."/>
            <person name="Armitage A.D."/>
            <person name="Cascant-Lopez E."/>
            <person name="Sobczyk M."/>
            <person name="Cockerton H.M."/>
            <person name="Harrison R.J."/>
        </authorList>
    </citation>
    <scope>NUCLEOTIDE SEQUENCE [LARGE SCALE GENOMIC DNA]</scope>
    <source>
        <strain evidence="12 14">12008</strain>
    </source>
</reference>
<keyword evidence="3" id="KW-0479">Metal-binding</keyword>
<gene>
    <name evidence="12" type="ORF">BJF96_g7409</name>
    <name evidence="13" type="ORF">VDGE_09682</name>
</gene>
<comment type="caution">
    <text evidence="8">Lacks conserved residue(s) required for the propagation of feature annotation.</text>
</comment>
<dbReference type="PANTHER" id="PTHR46471:SF2">
    <property type="entry name" value="CHITIN DEACETYLASE-RELATED"/>
    <property type="match status" value="1"/>
</dbReference>
<dbReference type="InterPro" id="IPR036861">
    <property type="entry name" value="Endochitinase-like_sf"/>
</dbReference>
<feature type="chain" id="PRO_5044574800" description="Chitin binding protein" evidence="9">
    <location>
        <begin position="20"/>
        <end position="487"/>
    </location>
</feature>
<organism evidence="12 14">
    <name type="scientific">Verticillium dahliae</name>
    <name type="common">Verticillium wilt</name>
    <dbReference type="NCBI Taxonomy" id="27337"/>
    <lineage>
        <taxon>Eukaryota</taxon>
        <taxon>Fungi</taxon>
        <taxon>Dikarya</taxon>
        <taxon>Ascomycota</taxon>
        <taxon>Pezizomycotina</taxon>
        <taxon>Sordariomycetes</taxon>
        <taxon>Hypocreomycetidae</taxon>
        <taxon>Glomerellales</taxon>
        <taxon>Plectosphaerellaceae</taxon>
        <taxon>Verticillium</taxon>
    </lineage>
</organism>
<dbReference type="SMART" id="SM00270">
    <property type="entry name" value="ChtBD1"/>
    <property type="match status" value="1"/>
</dbReference>
<evidence type="ECO:0008006" key="16">
    <source>
        <dbReference type="Google" id="ProtNLM"/>
    </source>
</evidence>
<name>A0A2J8F0T9_VERDA</name>
<evidence type="ECO:0000256" key="5">
    <source>
        <dbReference type="ARBA" id="ARBA00022801"/>
    </source>
</evidence>
<proteinExistence type="predicted"/>
<evidence type="ECO:0000256" key="6">
    <source>
        <dbReference type="ARBA" id="ARBA00023277"/>
    </source>
</evidence>
<evidence type="ECO:0000313" key="13">
    <source>
        <dbReference type="EMBL" id="RXG49247.1"/>
    </source>
</evidence>
<keyword evidence="4 9" id="KW-0732">Signal</keyword>